<dbReference type="PANTHER" id="PTHR36439:SF1">
    <property type="entry name" value="DUF1697 DOMAIN-CONTAINING PROTEIN"/>
    <property type="match status" value="1"/>
</dbReference>
<sequence length="186" mass="21258">MVICMEEATRYIALLRGVNISGKNKVPMAELKKIFEELGFGAVKTYLNSGNVIFSSDEENIGSLTDRIETTIKKWFGLDIPIFVISKEDLEDILQHAPAWWGDENKEIYDNLIFIMPPATFAEVWGEIGEPREGLEKIKNYKAAVFWSFSRKDYQKTNWWRETASANISGKLTIRTANTVRKIVGM</sequence>
<dbReference type="PANTHER" id="PTHR36439">
    <property type="entry name" value="BLL4334 PROTEIN"/>
    <property type="match status" value="1"/>
</dbReference>
<comment type="caution">
    <text evidence="1">The sequence shown here is derived from an EMBL/GenBank/DDBJ whole genome shotgun (WGS) entry which is preliminary data.</text>
</comment>
<organism evidence="1 2">
    <name type="scientific">Ruthenibacterium lactatiformans</name>
    <dbReference type="NCBI Taxonomy" id="1550024"/>
    <lineage>
        <taxon>Bacteria</taxon>
        <taxon>Bacillati</taxon>
        <taxon>Bacillota</taxon>
        <taxon>Clostridia</taxon>
        <taxon>Eubacteriales</taxon>
        <taxon>Oscillospiraceae</taxon>
        <taxon>Ruthenibacterium</taxon>
    </lineage>
</organism>
<proteinExistence type="predicted"/>
<dbReference type="InterPro" id="IPR012545">
    <property type="entry name" value="DUF1697"/>
</dbReference>
<evidence type="ECO:0000313" key="1">
    <source>
        <dbReference type="EMBL" id="KUE76639.1"/>
    </source>
</evidence>
<accession>A0A0W7TSE7</accession>
<protein>
    <recommendedName>
        <fullName evidence="3">DUF1697 domain-containing protein</fullName>
    </recommendedName>
</protein>
<dbReference type="PIRSF" id="PIRSF008502">
    <property type="entry name" value="UCP008502"/>
    <property type="match status" value="1"/>
</dbReference>
<name>A0A0W7TSE7_9FIRM</name>
<dbReference type="SUPFAM" id="SSF160379">
    <property type="entry name" value="SP0830-like"/>
    <property type="match status" value="1"/>
</dbReference>
<reference evidence="1 2" key="1">
    <citation type="submission" date="2015-10" db="EMBL/GenBank/DDBJ databases">
        <title>A novel member of the family Ruminococcaceae isolated from human faeces.</title>
        <authorList>
            <person name="Shkoporov A.N."/>
            <person name="Chaplin A.V."/>
            <person name="Motuzova O.V."/>
            <person name="Kafarskaia L.I."/>
            <person name="Efimov B.A."/>
        </authorList>
    </citation>
    <scope>NUCLEOTIDE SEQUENCE [LARGE SCALE GENOMIC DNA]</scope>
    <source>
        <strain evidence="1 2">668</strain>
    </source>
</reference>
<dbReference type="EMBL" id="LMUA01000008">
    <property type="protein sequence ID" value="KUE76639.1"/>
    <property type="molecule type" value="Genomic_DNA"/>
</dbReference>
<dbReference type="Gene3D" id="3.30.70.1260">
    <property type="entry name" value="bacterial protein sp0830 like"/>
    <property type="match status" value="1"/>
</dbReference>
<dbReference type="AlphaFoldDB" id="A0A0W7TSE7"/>
<dbReference type="Pfam" id="PF08002">
    <property type="entry name" value="DUF1697"/>
    <property type="match status" value="1"/>
</dbReference>
<gene>
    <name evidence="1" type="ORF">ASJ35_07850</name>
</gene>
<evidence type="ECO:0000313" key="2">
    <source>
        <dbReference type="Proteomes" id="UP000053433"/>
    </source>
</evidence>
<dbReference type="Proteomes" id="UP000053433">
    <property type="component" value="Unassembled WGS sequence"/>
</dbReference>
<dbReference type="Gene3D" id="3.30.70.1280">
    <property type="entry name" value="SP0830-like domains"/>
    <property type="match status" value="1"/>
</dbReference>
<evidence type="ECO:0008006" key="3">
    <source>
        <dbReference type="Google" id="ProtNLM"/>
    </source>
</evidence>